<organism evidence="3">
    <name type="scientific">gut metagenome</name>
    <dbReference type="NCBI Taxonomy" id="749906"/>
    <lineage>
        <taxon>unclassified sequences</taxon>
        <taxon>metagenomes</taxon>
        <taxon>organismal metagenomes</taxon>
    </lineage>
</organism>
<evidence type="ECO:0000313" key="3">
    <source>
        <dbReference type="EMBL" id="EJW90458.1"/>
    </source>
</evidence>
<dbReference type="EMBL" id="AMCI01008832">
    <property type="protein sequence ID" value="EJW90458.1"/>
    <property type="molecule type" value="Genomic_DNA"/>
</dbReference>
<feature type="region of interest" description="Disordered" evidence="1">
    <location>
        <begin position="41"/>
        <end position="60"/>
    </location>
</feature>
<gene>
    <name evidence="3" type="ORF">EVA_21436</name>
</gene>
<keyword evidence="2" id="KW-0472">Membrane</keyword>
<protein>
    <submittedName>
        <fullName evidence="3">Uncharacterized protein</fullName>
    </submittedName>
</protein>
<evidence type="ECO:0000256" key="1">
    <source>
        <dbReference type="SAM" id="MobiDB-lite"/>
    </source>
</evidence>
<feature type="transmembrane region" description="Helical" evidence="2">
    <location>
        <begin position="12"/>
        <end position="33"/>
    </location>
</feature>
<keyword evidence="2" id="KW-0812">Transmembrane</keyword>
<evidence type="ECO:0000256" key="2">
    <source>
        <dbReference type="SAM" id="Phobius"/>
    </source>
</evidence>
<sequence length="60" mass="6515">MAAGVALVLLPLPGWTVGLLVGGVTAFLIYSVACDLRDAAELSDNEEEPDYDEYEEEQKK</sequence>
<name>J9F7M8_9ZZZZ</name>
<proteinExistence type="predicted"/>
<reference evidence="3" key="1">
    <citation type="journal article" date="2012" name="PLoS ONE">
        <title>Gene sets for utilization of primary and secondary nutrition supplies in the distal gut of endangered iberian lynx.</title>
        <authorList>
            <person name="Alcaide M."/>
            <person name="Messina E."/>
            <person name="Richter M."/>
            <person name="Bargiela R."/>
            <person name="Peplies J."/>
            <person name="Huws S.A."/>
            <person name="Newbold C.J."/>
            <person name="Golyshin P.N."/>
            <person name="Simon M.A."/>
            <person name="Lopez G."/>
            <person name="Yakimov M.M."/>
            <person name="Ferrer M."/>
        </authorList>
    </citation>
    <scope>NUCLEOTIDE SEQUENCE</scope>
</reference>
<dbReference type="AlphaFoldDB" id="J9F7M8"/>
<accession>J9F7M8</accession>
<comment type="caution">
    <text evidence="3">The sequence shown here is derived from an EMBL/GenBank/DDBJ whole genome shotgun (WGS) entry which is preliminary data.</text>
</comment>
<keyword evidence="2" id="KW-1133">Transmembrane helix</keyword>